<dbReference type="Pfam" id="PF07690">
    <property type="entry name" value="MFS_1"/>
    <property type="match status" value="1"/>
</dbReference>
<keyword evidence="3 5" id="KW-1133">Transmembrane helix</keyword>
<feature type="transmembrane region" description="Helical" evidence="5">
    <location>
        <begin position="50"/>
        <end position="70"/>
    </location>
</feature>
<feature type="transmembrane region" description="Helical" evidence="5">
    <location>
        <begin position="176"/>
        <end position="195"/>
    </location>
</feature>
<evidence type="ECO:0000256" key="5">
    <source>
        <dbReference type="SAM" id="Phobius"/>
    </source>
</evidence>
<evidence type="ECO:0000256" key="2">
    <source>
        <dbReference type="ARBA" id="ARBA00022692"/>
    </source>
</evidence>
<comment type="subcellular location">
    <subcellularLocation>
        <location evidence="1">Cell membrane</location>
        <topology evidence="1">Multi-pass membrane protein</topology>
    </subcellularLocation>
</comment>
<feature type="transmembrane region" description="Helical" evidence="5">
    <location>
        <begin position="302"/>
        <end position="322"/>
    </location>
</feature>
<dbReference type="EMBL" id="JBHLUD010000015">
    <property type="protein sequence ID" value="MFC0548315.1"/>
    <property type="molecule type" value="Genomic_DNA"/>
</dbReference>
<keyword evidence="8" id="KW-1185">Reference proteome</keyword>
<gene>
    <name evidence="7" type="ORF">ACFFH7_42875</name>
</gene>
<evidence type="ECO:0000256" key="1">
    <source>
        <dbReference type="ARBA" id="ARBA00004651"/>
    </source>
</evidence>
<dbReference type="PANTHER" id="PTHR42718:SF39">
    <property type="entry name" value="ACTINORHODIN TRANSPORTER-RELATED"/>
    <property type="match status" value="1"/>
</dbReference>
<feature type="domain" description="Major facilitator superfamily (MFS) profile" evidence="6">
    <location>
        <begin position="16"/>
        <end position="464"/>
    </location>
</feature>
<feature type="transmembrane region" description="Helical" evidence="5">
    <location>
        <begin position="334"/>
        <end position="356"/>
    </location>
</feature>
<dbReference type="SUPFAM" id="SSF103473">
    <property type="entry name" value="MFS general substrate transporter"/>
    <property type="match status" value="1"/>
</dbReference>
<accession>A0ABV6N6U7</accession>
<evidence type="ECO:0000313" key="8">
    <source>
        <dbReference type="Proteomes" id="UP001589810"/>
    </source>
</evidence>
<keyword evidence="4 5" id="KW-0472">Membrane</keyword>
<feature type="transmembrane region" description="Helical" evidence="5">
    <location>
        <begin position="269"/>
        <end position="290"/>
    </location>
</feature>
<evidence type="ECO:0000313" key="7">
    <source>
        <dbReference type="EMBL" id="MFC0548315.1"/>
    </source>
</evidence>
<dbReference type="PROSITE" id="PS50850">
    <property type="entry name" value="MFS"/>
    <property type="match status" value="1"/>
</dbReference>
<feature type="transmembrane region" description="Helical" evidence="5">
    <location>
        <begin position="435"/>
        <end position="457"/>
    </location>
</feature>
<organism evidence="7 8">
    <name type="scientific">Kutzneria chonburiensis</name>
    <dbReference type="NCBI Taxonomy" id="1483604"/>
    <lineage>
        <taxon>Bacteria</taxon>
        <taxon>Bacillati</taxon>
        <taxon>Actinomycetota</taxon>
        <taxon>Actinomycetes</taxon>
        <taxon>Pseudonocardiales</taxon>
        <taxon>Pseudonocardiaceae</taxon>
        <taxon>Kutzneria</taxon>
    </lineage>
</organism>
<evidence type="ECO:0000259" key="6">
    <source>
        <dbReference type="PROSITE" id="PS50850"/>
    </source>
</evidence>
<dbReference type="InterPro" id="IPR036259">
    <property type="entry name" value="MFS_trans_sf"/>
</dbReference>
<dbReference type="PANTHER" id="PTHR42718">
    <property type="entry name" value="MAJOR FACILITATOR SUPERFAMILY MULTIDRUG TRANSPORTER MFSC"/>
    <property type="match status" value="1"/>
</dbReference>
<protein>
    <submittedName>
        <fullName evidence="7">MFS transporter</fullName>
    </submittedName>
</protein>
<sequence length="469" mass="48104">MTATATPLATVRDWVGLAVVLGATFMGQVDGFIVVIAAPSIQRDLPASFWQVQLVGAAYVLACAAGLITGGRLGDRYGRRRVFLVGVAVFTLASLACGLAPTAPVLIAARFVQGIGAAALIPQELALVRSIFLDDGRRARAIRWYGVVLGFGVIFGLAGGGLLVQWDIAGLGWRTAFLINVPIGALILALGRTVAESHAEGSPALDPAGAVLTALALPALLLPLVLGQQAGWIWLSLIIGIGLATVLYRQQRAAPEPLFPIRVLTTKGLPAGLAAIGTFFAGNAGLFLIFTYYLQTGLGLDALTAGLMFVPLGIGFVVGSGVSGRVASRFGRRLPSLGCLFLAAVLATQLAVVHAAPDAQNVLLALTIGVVGLAQGLVVSPLIAGIFDQVSPDDAGAVSGAASTVTQIGLATGFAAVGSWYRLMLGGDTTLGGQAWAYSAAILVLITLAVVTSLLCARREPNTVSDRPV</sequence>
<proteinExistence type="predicted"/>
<feature type="transmembrane region" description="Helical" evidence="5">
    <location>
        <begin position="14"/>
        <end position="38"/>
    </location>
</feature>
<dbReference type="InterPro" id="IPR011701">
    <property type="entry name" value="MFS"/>
</dbReference>
<dbReference type="Proteomes" id="UP001589810">
    <property type="component" value="Unassembled WGS sequence"/>
</dbReference>
<dbReference type="Gene3D" id="1.20.1250.20">
    <property type="entry name" value="MFS general substrate transporter like domains"/>
    <property type="match status" value="1"/>
</dbReference>
<dbReference type="RefSeq" id="WP_273937840.1">
    <property type="nucleotide sequence ID" value="NZ_CP097263.1"/>
</dbReference>
<feature type="transmembrane region" description="Helical" evidence="5">
    <location>
        <begin position="107"/>
        <end position="132"/>
    </location>
</feature>
<dbReference type="CDD" id="cd17321">
    <property type="entry name" value="MFS_MMR_MDR_like"/>
    <property type="match status" value="1"/>
</dbReference>
<feature type="transmembrane region" description="Helical" evidence="5">
    <location>
        <begin position="232"/>
        <end position="248"/>
    </location>
</feature>
<dbReference type="InterPro" id="IPR020846">
    <property type="entry name" value="MFS_dom"/>
</dbReference>
<reference evidence="7 8" key="1">
    <citation type="submission" date="2024-09" db="EMBL/GenBank/DDBJ databases">
        <authorList>
            <person name="Sun Q."/>
            <person name="Mori K."/>
        </authorList>
    </citation>
    <scope>NUCLEOTIDE SEQUENCE [LARGE SCALE GENOMIC DNA]</scope>
    <source>
        <strain evidence="7 8">TBRC 1432</strain>
    </source>
</reference>
<evidence type="ECO:0000256" key="3">
    <source>
        <dbReference type="ARBA" id="ARBA00022989"/>
    </source>
</evidence>
<name>A0ABV6N6U7_9PSEU</name>
<feature type="transmembrane region" description="Helical" evidence="5">
    <location>
        <begin position="399"/>
        <end position="423"/>
    </location>
</feature>
<evidence type="ECO:0000256" key="4">
    <source>
        <dbReference type="ARBA" id="ARBA00023136"/>
    </source>
</evidence>
<comment type="caution">
    <text evidence="7">The sequence shown here is derived from an EMBL/GenBank/DDBJ whole genome shotgun (WGS) entry which is preliminary data.</text>
</comment>
<keyword evidence="2 5" id="KW-0812">Transmembrane</keyword>
<feature type="transmembrane region" description="Helical" evidence="5">
    <location>
        <begin position="362"/>
        <end position="387"/>
    </location>
</feature>
<feature type="transmembrane region" description="Helical" evidence="5">
    <location>
        <begin position="144"/>
        <end position="164"/>
    </location>
</feature>
<dbReference type="Gene3D" id="1.20.1720.10">
    <property type="entry name" value="Multidrug resistance protein D"/>
    <property type="match status" value="1"/>
</dbReference>
<feature type="transmembrane region" description="Helical" evidence="5">
    <location>
        <begin position="207"/>
        <end position="226"/>
    </location>
</feature>
<feature type="transmembrane region" description="Helical" evidence="5">
    <location>
        <begin position="82"/>
        <end position="101"/>
    </location>
</feature>